<dbReference type="Proteomes" id="UP000665043">
    <property type="component" value="Chromosome"/>
</dbReference>
<organism evidence="1 2">
    <name type="scientific">Sediminibacillus dalangtanensis</name>
    <dbReference type="NCBI Taxonomy" id="2729421"/>
    <lineage>
        <taxon>Bacteria</taxon>
        <taxon>Bacillati</taxon>
        <taxon>Bacillota</taxon>
        <taxon>Bacilli</taxon>
        <taxon>Bacillales</taxon>
        <taxon>Bacillaceae</taxon>
        <taxon>Sediminibacillus</taxon>
    </lineage>
</organism>
<dbReference type="EMBL" id="CP046956">
    <property type="protein sequence ID" value="QTN01440.1"/>
    <property type="molecule type" value="Genomic_DNA"/>
</dbReference>
<evidence type="ECO:0000313" key="1">
    <source>
        <dbReference type="EMBL" id="QTN01440.1"/>
    </source>
</evidence>
<evidence type="ECO:0000313" key="2">
    <source>
        <dbReference type="Proteomes" id="UP000665043"/>
    </source>
</evidence>
<proteinExistence type="predicted"/>
<keyword evidence="2" id="KW-1185">Reference proteome</keyword>
<sequence length="35" mass="4223">MNNTIKIIKRDSFGTRNFERLKQKVFWQQAVIKAL</sequence>
<reference evidence="1 2" key="1">
    <citation type="submission" date="2019-12" db="EMBL/GenBank/DDBJ databases">
        <title>The whole genome sequencing of a strain isolated from a Mars analog, Dalangtan Playa.</title>
        <authorList>
            <person name="Huang T."/>
        </authorList>
    </citation>
    <scope>NUCLEOTIDE SEQUENCE [LARGE SCALE GENOMIC DNA]</scope>
    <source>
        <strain evidence="1 2">DP4-553-S</strain>
    </source>
</reference>
<dbReference type="RefSeq" id="WP_209369223.1">
    <property type="nucleotide sequence ID" value="NZ_CP046956.1"/>
</dbReference>
<protein>
    <recommendedName>
        <fullName evidence="3">Transposase</fullName>
    </recommendedName>
</protein>
<accession>A0ABX7VZ38</accession>
<gene>
    <name evidence="1" type="ORF">ERJ70_08220</name>
</gene>
<name>A0ABX7VZ38_9BACI</name>
<evidence type="ECO:0008006" key="3">
    <source>
        <dbReference type="Google" id="ProtNLM"/>
    </source>
</evidence>